<evidence type="ECO:0000256" key="2">
    <source>
        <dbReference type="ARBA" id="ARBA00022630"/>
    </source>
</evidence>
<keyword evidence="4" id="KW-0249">Electron transport</keyword>
<evidence type="ECO:0000313" key="7">
    <source>
        <dbReference type="Proteomes" id="UP000190092"/>
    </source>
</evidence>
<evidence type="ECO:0000313" key="6">
    <source>
        <dbReference type="EMBL" id="SKA23936.1"/>
    </source>
</evidence>
<keyword evidence="2" id="KW-0285">Flavoprotein</keyword>
<evidence type="ECO:0000256" key="1">
    <source>
        <dbReference type="ARBA" id="ARBA00001917"/>
    </source>
</evidence>
<keyword evidence="3" id="KW-0288">FMN</keyword>
<dbReference type="RefSeq" id="WP_085936040.1">
    <property type="nucleotide sequence ID" value="NZ_FUWJ01000007.1"/>
</dbReference>
<sequence length="148" mass="15666">MSKILILVGTESGNAQMVADALKPVLETAGHAVDVSDKAASSADLVAHDVLLVVCATHGSGDIPTNILPLAETLEQAKPDLSGHRYGVIALGDMTYQDTFCGGGKKLDRVLELCGARRIGDRLEVDASTQPLPDEEALTWIESWKSLV</sequence>
<gene>
    <name evidence="6" type="ORF">SAMN02745126_04357</name>
</gene>
<dbReference type="InterPro" id="IPR008254">
    <property type="entry name" value="Flavodoxin/NO_synth"/>
</dbReference>
<proteinExistence type="predicted"/>
<dbReference type="PROSITE" id="PS50902">
    <property type="entry name" value="FLAVODOXIN_LIKE"/>
    <property type="match status" value="1"/>
</dbReference>
<name>A0A1T4S793_9HYPH</name>
<reference evidence="7" key="1">
    <citation type="submission" date="2017-02" db="EMBL/GenBank/DDBJ databases">
        <authorList>
            <person name="Varghese N."/>
            <person name="Submissions S."/>
        </authorList>
    </citation>
    <scope>NUCLEOTIDE SEQUENCE [LARGE SCALE GENOMIC DNA]</scope>
    <source>
        <strain evidence="7">ATCC 27094</strain>
    </source>
</reference>
<dbReference type="GO" id="GO:0010181">
    <property type="term" value="F:FMN binding"/>
    <property type="evidence" value="ECO:0007669"/>
    <property type="project" value="InterPro"/>
</dbReference>
<dbReference type="Gene3D" id="3.40.50.360">
    <property type="match status" value="1"/>
</dbReference>
<comment type="cofactor">
    <cofactor evidence="1">
        <name>FMN</name>
        <dbReference type="ChEBI" id="CHEBI:58210"/>
    </cofactor>
</comment>
<evidence type="ECO:0000259" key="5">
    <source>
        <dbReference type="PROSITE" id="PS50902"/>
    </source>
</evidence>
<dbReference type="SUPFAM" id="SSF52218">
    <property type="entry name" value="Flavoproteins"/>
    <property type="match status" value="1"/>
</dbReference>
<dbReference type="PANTHER" id="PTHR19384">
    <property type="entry name" value="NITRIC OXIDE SYNTHASE-RELATED"/>
    <property type="match status" value="1"/>
</dbReference>
<dbReference type="OrthoDB" id="9816402at2"/>
<protein>
    <submittedName>
        <fullName evidence="6">MioC protein</fullName>
    </submittedName>
</protein>
<organism evidence="6 7">
    <name type="scientific">Enhydrobacter aerosaccus</name>
    <dbReference type="NCBI Taxonomy" id="225324"/>
    <lineage>
        <taxon>Bacteria</taxon>
        <taxon>Pseudomonadati</taxon>
        <taxon>Pseudomonadota</taxon>
        <taxon>Alphaproteobacteria</taxon>
        <taxon>Hyphomicrobiales</taxon>
        <taxon>Enhydrobacter</taxon>
    </lineage>
</organism>
<dbReference type="STRING" id="225324.SAMN02745126_04357"/>
<dbReference type="AlphaFoldDB" id="A0A1T4S793"/>
<dbReference type="InterPro" id="IPR001094">
    <property type="entry name" value="Flavdoxin-like"/>
</dbReference>
<dbReference type="PRINTS" id="PR00369">
    <property type="entry name" value="FLAVODOXIN"/>
</dbReference>
<evidence type="ECO:0000256" key="4">
    <source>
        <dbReference type="ARBA" id="ARBA00022982"/>
    </source>
</evidence>
<dbReference type="GO" id="GO:0016491">
    <property type="term" value="F:oxidoreductase activity"/>
    <property type="evidence" value="ECO:0007669"/>
    <property type="project" value="TreeGrafter"/>
</dbReference>
<dbReference type="GO" id="GO:0005829">
    <property type="term" value="C:cytosol"/>
    <property type="evidence" value="ECO:0007669"/>
    <property type="project" value="TreeGrafter"/>
</dbReference>
<dbReference type="EMBL" id="FUWJ01000007">
    <property type="protein sequence ID" value="SKA23936.1"/>
    <property type="molecule type" value="Genomic_DNA"/>
</dbReference>
<dbReference type="GO" id="GO:0050660">
    <property type="term" value="F:flavin adenine dinucleotide binding"/>
    <property type="evidence" value="ECO:0007669"/>
    <property type="project" value="TreeGrafter"/>
</dbReference>
<dbReference type="InterPro" id="IPR029039">
    <property type="entry name" value="Flavoprotein-like_sf"/>
</dbReference>
<feature type="domain" description="Flavodoxin-like" evidence="5">
    <location>
        <begin position="4"/>
        <end position="145"/>
    </location>
</feature>
<dbReference type="Pfam" id="PF00258">
    <property type="entry name" value="Flavodoxin_1"/>
    <property type="match status" value="1"/>
</dbReference>
<dbReference type="Proteomes" id="UP000190092">
    <property type="component" value="Unassembled WGS sequence"/>
</dbReference>
<dbReference type="PANTHER" id="PTHR19384:SF128">
    <property type="entry name" value="NADPH OXIDOREDUCTASE A"/>
    <property type="match status" value="1"/>
</dbReference>
<keyword evidence="7" id="KW-1185">Reference proteome</keyword>
<accession>A0A1T4S793</accession>
<keyword evidence="4" id="KW-0813">Transport</keyword>
<evidence type="ECO:0000256" key="3">
    <source>
        <dbReference type="ARBA" id="ARBA00022643"/>
    </source>
</evidence>